<dbReference type="Gene3D" id="1.10.510.10">
    <property type="entry name" value="Transferase(Phosphotransferase) domain 1"/>
    <property type="match status" value="1"/>
</dbReference>
<keyword evidence="3 16" id="KW-0723">Serine/threonine-protein kinase</keyword>
<name>A0A2G5EAQ6_AQUCA</name>
<protein>
    <recommendedName>
        <fullName evidence="2">non-specific serine/threonine protein kinase</fullName>
        <ecNumber evidence="2">2.7.11.1</ecNumber>
    </recommendedName>
</protein>
<dbReference type="PROSITE" id="PS00108">
    <property type="entry name" value="PROTEIN_KINASE_ST"/>
    <property type="match status" value="1"/>
</dbReference>
<dbReference type="Gene3D" id="3.30.200.20">
    <property type="entry name" value="Phosphorylase Kinase, domain 1"/>
    <property type="match status" value="1"/>
</dbReference>
<gene>
    <name evidence="18" type="ORF">AQUCO_01000595v1</name>
</gene>
<dbReference type="GO" id="GO:0005524">
    <property type="term" value="F:ATP binding"/>
    <property type="evidence" value="ECO:0007669"/>
    <property type="project" value="UniProtKB-UniRule"/>
</dbReference>
<keyword evidence="11" id="KW-0472">Membrane</keyword>
<evidence type="ECO:0000256" key="4">
    <source>
        <dbReference type="ARBA" id="ARBA00022679"/>
    </source>
</evidence>
<dbReference type="InterPro" id="IPR000719">
    <property type="entry name" value="Prot_kinase_dom"/>
</dbReference>
<comment type="similarity">
    <text evidence="16">Belongs to the protein kinase superfamily.</text>
</comment>
<keyword evidence="9 15" id="KW-0067">ATP-binding</keyword>
<dbReference type="InParanoid" id="A0A2G5EAQ6"/>
<dbReference type="InterPro" id="IPR008271">
    <property type="entry name" value="Ser/Thr_kinase_AS"/>
</dbReference>
<accession>A0A2G5EAQ6</accession>
<dbReference type="GO" id="GO:0004674">
    <property type="term" value="F:protein serine/threonine kinase activity"/>
    <property type="evidence" value="ECO:0007669"/>
    <property type="project" value="UniProtKB-KW"/>
</dbReference>
<keyword evidence="19" id="KW-1185">Reference proteome</keyword>
<dbReference type="EC" id="2.7.11.1" evidence="2"/>
<evidence type="ECO:0000256" key="12">
    <source>
        <dbReference type="ARBA" id="ARBA00023180"/>
    </source>
</evidence>
<evidence type="ECO:0000256" key="9">
    <source>
        <dbReference type="ARBA" id="ARBA00022840"/>
    </source>
</evidence>
<dbReference type="PROSITE" id="PS50011">
    <property type="entry name" value="PROTEIN_KINASE_DOM"/>
    <property type="match status" value="1"/>
</dbReference>
<dbReference type="AlphaFoldDB" id="A0A2G5EAQ6"/>
<keyword evidence="5" id="KW-0812">Transmembrane</keyword>
<evidence type="ECO:0000259" key="17">
    <source>
        <dbReference type="PROSITE" id="PS50011"/>
    </source>
</evidence>
<dbReference type="InterPro" id="IPR045874">
    <property type="entry name" value="LRK10/LRL21-25-like"/>
</dbReference>
<dbReference type="SMART" id="SM00220">
    <property type="entry name" value="S_TKc"/>
    <property type="match status" value="1"/>
</dbReference>
<keyword evidence="12" id="KW-0325">Glycoprotein</keyword>
<evidence type="ECO:0000256" key="2">
    <source>
        <dbReference type="ARBA" id="ARBA00012513"/>
    </source>
</evidence>
<evidence type="ECO:0000313" key="19">
    <source>
        <dbReference type="Proteomes" id="UP000230069"/>
    </source>
</evidence>
<dbReference type="PROSITE" id="PS00107">
    <property type="entry name" value="PROTEIN_KINASE_ATP"/>
    <property type="match status" value="1"/>
</dbReference>
<dbReference type="InterPro" id="IPR011009">
    <property type="entry name" value="Kinase-like_dom_sf"/>
</dbReference>
<comment type="catalytic activity">
    <reaction evidence="14">
        <text>L-seryl-[protein] + ATP = O-phospho-L-seryl-[protein] + ADP + H(+)</text>
        <dbReference type="Rhea" id="RHEA:17989"/>
        <dbReference type="Rhea" id="RHEA-COMP:9863"/>
        <dbReference type="Rhea" id="RHEA-COMP:11604"/>
        <dbReference type="ChEBI" id="CHEBI:15378"/>
        <dbReference type="ChEBI" id="CHEBI:29999"/>
        <dbReference type="ChEBI" id="CHEBI:30616"/>
        <dbReference type="ChEBI" id="CHEBI:83421"/>
        <dbReference type="ChEBI" id="CHEBI:456216"/>
        <dbReference type="EC" id="2.7.11.1"/>
    </reaction>
</comment>
<keyword evidence="8" id="KW-0418">Kinase</keyword>
<dbReference type="STRING" id="218851.A0A2G5EAQ6"/>
<reference evidence="18 19" key="1">
    <citation type="submission" date="2017-09" db="EMBL/GenBank/DDBJ databases">
        <title>WGS assembly of Aquilegia coerulea Goldsmith.</title>
        <authorList>
            <person name="Hodges S."/>
            <person name="Kramer E."/>
            <person name="Nordborg M."/>
            <person name="Tomkins J."/>
            <person name="Borevitz J."/>
            <person name="Derieg N."/>
            <person name="Yan J."/>
            <person name="Mihaltcheva S."/>
            <person name="Hayes R.D."/>
            <person name="Rokhsar D."/>
        </authorList>
    </citation>
    <scope>NUCLEOTIDE SEQUENCE [LARGE SCALE GENOMIC DNA]</scope>
    <source>
        <strain evidence="19">cv. Goldsmith</strain>
    </source>
</reference>
<evidence type="ECO:0000256" key="14">
    <source>
        <dbReference type="ARBA" id="ARBA00048679"/>
    </source>
</evidence>
<evidence type="ECO:0000256" key="8">
    <source>
        <dbReference type="ARBA" id="ARBA00022777"/>
    </source>
</evidence>
<evidence type="ECO:0000256" key="16">
    <source>
        <dbReference type="RuleBase" id="RU000304"/>
    </source>
</evidence>
<dbReference type="EMBL" id="KZ305027">
    <property type="protein sequence ID" value="PIA52826.1"/>
    <property type="molecule type" value="Genomic_DNA"/>
</dbReference>
<dbReference type="InterPro" id="IPR001245">
    <property type="entry name" value="Ser-Thr/Tyr_kinase_cat_dom"/>
</dbReference>
<organism evidence="18 19">
    <name type="scientific">Aquilegia coerulea</name>
    <name type="common">Rocky mountain columbine</name>
    <dbReference type="NCBI Taxonomy" id="218851"/>
    <lineage>
        <taxon>Eukaryota</taxon>
        <taxon>Viridiplantae</taxon>
        <taxon>Streptophyta</taxon>
        <taxon>Embryophyta</taxon>
        <taxon>Tracheophyta</taxon>
        <taxon>Spermatophyta</taxon>
        <taxon>Magnoliopsida</taxon>
        <taxon>Ranunculales</taxon>
        <taxon>Ranunculaceae</taxon>
        <taxon>Thalictroideae</taxon>
        <taxon>Aquilegia</taxon>
    </lineage>
</organism>
<dbReference type="GO" id="GO:0016020">
    <property type="term" value="C:membrane"/>
    <property type="evidence" value="ECO:0007669"/>
    <property type="project" value="UniProtKB-SubCell"/>
</dbReference>
<evidence type="ECO:0000256" key="13">
    <source>
        <dbReference type="ARBA" id="ARBA00047899"/>
    </source>
</evidence>
<keyword evidence="6" id="KW-0732">Signal</keyword>
<proteinExistence type="inferred from homology"/>
<comment type="catalytic activity">
    <reaction evidence="13">
        <text>L-threonyl-[protein] + ATP = O-phospho-L-threonyl-[protein] + ADP + H(+)</text>
        <dbReference type="Rhea" id="RHEA:46608"/>
        <dbReference type="Rhea" id="RHEA-COMP:11060"/>
        <dbReference type="Rhea" id="RHEA-COMP:11605"/>
        <dbReference type="ChEBI" id="CHEBI:15378"/>
        <dbReference type="ChEBI" id="CHEBI:30013"/>
        <dbReference type="ChEBI" id="CHEBI:30616"/>
        <dbReference type="ChEBI" id="CHEBI:61977"/>
        <dbReference type="ChEBI" id="CHEBI:456216"/>
        <dbReference type="EC" id="2.7.11.1"/>
    </reaction>
</comment>
<evidence type="ECO:0000256" key="3">
    <source>
        <dbReference type="ARBA" id="ARBA00022527"/>
    </source>
</evidence>
<evidence type="ECO:0000256" key="10">
    <source>
        <dbReference type="ARBA" id="ARBA00022989"/>
    </source>
</evidence>
<evidence type="ECO:0000313" key="18">
    <source>
        <dbReference type="EMBL" id="PIA52826.1"/>
    </source>
</evidence>
<evidence type="ECO:0000256" key="11">
    <source>
        <dbReference type="ARBA" id="ARBA00023136"/>
    </source>
</evidence>
<feature type="binding site" evidence="15">
    <location>
        <position position="147"/>
    </location>
    <ligand>
        <name>ATP</name>
        <dbReference type="ChEBI" id="CHEBI:30616"/>
    </ligand>
</feature>
<evidence type="ECO:0000256" key="15">
    <source>
        <dbReference type="PROSITE-ProRule" id="PRU10141"/>
    </source>
</evidence>
<dbReference type="Pfam" id="PF07714">
    <property type="entry name" value="PK_Tyr_Ser-Thr"/>
    <property type="match status" value="1"/>
</dbReference>
<dbReference type="OrthoDB" id="544400at2759"/>
<keyword evidence="7 15" id="KW-0547">Nucleotide-binding</keyword>
<dbReference type="Proteomes" id="UP000230069">
    <property type="component" value="Unassembled WGS sequence"/>
</dbReference>
<keyword evidence="10" id="KW-1133">Transmembrane helix</keyword>
<evidence type="ECO:0000256" key="5">
    <source>
        <dbReference type="ARBA" id="ARBA00022692"/>
    </source>
</evidence>
<evidence type="ECO:0000256" key="6">
    <source>
        <dbReference type="ARBA" id="ARBA00022729"/>
    </source>
</evidence>
<sequence length="402" mass="45413">MGSELNDYFEQLCKEMKTLKALRDDVTTRGEPRMAGWLQIVKEKEDDVEGMGKDLKKLNFYQIDAKNKLNNRIQSSLKAVKALIASKDEISNAMETFISEVTTGKPKQFSCAQLKKYTSDLATPLGSGVFGVVYKGTLPDGLQVAVKVLNDSVMMDNMEKEFKAEVNTMSKTYHRNLAELYGFCFEAKMKALVYEYVENGSLDKILYKNPSNVEWKKLYHIAIGIAKGLSYLHDNCKERIIHRDIKAANVLLNSNFLPKLTDFGLAKLSSTDSSQVSLSAGLRRARSFDAPEVRLATTQKINYKSDVFSYGMLLFEILSRKKWENGNLFAIQVWEKYQNEKLDEIITSCGIEKDDEEKAKTLSIVALLCIEHMAKDRPSMSTVVNILTGVIPLPEKPKSPFF</sequence>
<evidence type="ECO:0000256" key="7">
    <source>
        <dbReference type="ARBA" id="ARBA00022741"/>
    </source>
</evidence>
<dbReference type="InterPro" id="IPR017441">
    <property type="entry name" value="Protein_kinase_ATP_BS"/>
</dbReference>
<keyword evidence="4" id="KW-0808">Transferase</keyword>
<dbReference type="FunFam" id="1.10.510.10:FF:001023">
    <property type="entry name" value="Os07g0541700 protein"/>
    <property type="match status" value="1"/>
</dbReference>
<feature type="domain" description="Protein kinase" evidence="17">
    <location>
        <begin position="119"/>
        <end position="402"/>
    </location>
</feature>
<comment type="subcellular location">
    <subcellularLocation>
        <location evidence="1">Membrane</location>
        <topology evidence="1">Single-pass type I membrane protein</topology>
    </subcellularLocation>
</comment>
<dbReference type="SUPFAM" id="SSF56112">
    <property type="entry name" value="Protein kinase-like (PK-like)"/>
    <property type="match status" value="1"/>
</dbReference>
<evidence type="ECO:0000256" key="1">
    <source>
        <dbReference type="ARBA" id="ARBA00004479"/>
    </source>
</evidence>
<dbReference type="PANTHER" id="PTHR27009">
    <property type="entry name" value="RUST RESISTANCE KINASE LR10-RELATED"/>
    <property type="match status" value="1"/>
</dbReference>